<keyword evidence="3" id="KW-1185">Reference proteome</keyword>
<name>A0ABQ0JSB2_9BACT</name>
<dbReference type="Proteomes" id="UP000032309">
    <property type="component" value="Unassembled WGS sequence"/>
</dbReference>
<dbReference type="EMBL" id="BAFN01000001">
    <property type="protein sequence ID" value="GAN31614.1"/>
    <property type="molecule type" value="Genomic_DNA"/>
</dbReference>
<protein>
    <submittedName>
        <fullName evidence="2">Uncharacterized protein</fullName>
    </submittedName>
</protein>
<proteinExistence type="predicted"/>
<accession>A0ABQ0JSB2</accession>
<evidence type="ECO:0000256" key="1">
    <source>
        <dbReference type="SAM" id="Phobius"/>
    </source>
</evidence>
<comment type="caution">
    <text evidence="2">The sequence shown here is derived from an EMBL/GenBank/DDBJ whole genome shotgun (WGS) entry which is preliminary data.</text>
</comment>
<evidence type="ECO:0000313" key="2">
    <source>
        <dbReference type="EMBL" id="GAN31614.1"/>
    </source>
</evidence>
<gene>
    <name evidence="2" type="ORF">BROSI_A0115</name>
</gene>
<reference evidence="3" key="1">
    <citation type="journal article" date="2015" name="Genome Announc.">
        <title>Draft Genome Sequence of an Anaerobic Ammonium-Oxidizing Bacterium, "Candidatus Brocadia sinica".</title>
        <authorList>
            <person name="Oshiki M."/>
            <person name="Shinyako-Hata K."/>
            <person name="Satoh H."/>
            <person name="Okabe S."/>
        </authorList>
    </citation>
    <scope>NUCLEOTIDE SEQUENCE [LARGE SCALE GENOMIC DNA]</scope>
    <source>
        <strain evidence="3">JPN1</strain>
    </source>
</reference>
<sequence>MNNESLKVRLIYKEREVYMTLFRRAVAVFIGTAWLVFGGCDRAVLTGILYRWLFRETETRPA</sequence>
<organism evidence="2 3">
    <name type="scientific">Candidatus Brocadia sinica JPN1</name>
    <dbReference type="NCBI Taxonomy" id="1197129"/>
    <lineage>
        <taxon>Bacteria</taxon>
        <taxon>Pseudomonadati</taxon>
        <taxon>Planctomycetota</taxon>
        <taxon>Candidatus Brocadiia</taxon>
        <taxon>Candidatus Brocadiales</taxon>
        <taxon>Candidatus Brocadiaceae</taxon>
        <taxon>Candidatus Brocadia</taxon>
    </lineage>
</organism>
<keyword evidence="1" id="KW-0812">Transmembrane</keyword>
<evidence type="ECO:0000313" key="3">
    <source>
        <dbReference type="Proteomes" id="UP000032309"/>
    </source>
</evidence>
<keyword evidence="1" id="KW-1133">Transmembrane helix</keyword>
<keyword evidence="1" id="KW-0472">Membrane</keyword>
<feature type="transmembrane region" description="Helical" evidence="1">
    <location>
        <begin position="21"/>
        <end position="37"/>
    </location>
</feature>